<dbReference type="SUPFAM" id="SSF48576">
    <property type="entry name" value="Terpenoid synthases"/>
    <property type="match status" value="1"/>
</dbReference>
<evidence type="ECO:0000313" key="1">
    <source>
        <dbReference type="EMBL" id="MBG0740619.1"/>
    </source>
</evidence>
<dbReference type="AlphaFoldDB" id="A0A931CTG6"/>
<organism evidence="1 2">
    <name type="scientific">Arthrobacter terrae</name>
    <dbReference type="NCBI Taxonomy" id="2935737"/>
    <lineage>
        <taxon>Bacteria</taxon>
        <taxon>Bacillati</taxon>
        <taxon>Actinomycetota</taxon>
        <taxon>Actinomycetes</taxon>
        <taxon>Micrococcales</taxon>
        <taxon>Micrococcaceae</taxon>
        <taxon>Arthrobacter</taxon>
    </lineage>
</organism>
<dbReference type="SFLD" id="SFLDG01212">
    <property type="entry name" value="Phytoene_synthase_like"/>
    <property type="match status" value="1"/>
</dbReference>
<dbReference type="GO" id="GO:0051996">
    <property type="term" value="F:squalene synthase [NAD(P)H] activity"/>
    <property type="evidence" value="ECO:0007669"/>
    <property type="project" value="UniProtKB-EC"/>
</dbReference>
<dbReference type="EC" id="2.5.1.21" evidence="1"/>
<dbReference type="PANTHER" id="PTHR31480">
    <property type="entry name" value="BIFUNCTIONAL LYCOPENE CYCLASE/PHYTOENE SYNTHASE"/>
    <property type="match status" value="1"/>
</dbReference>
<protein>
    <submittedName>
        <fullName evidence="1">Squalene synthase HpnC</fullName>
        <ecNumber evidence="1">2.5.1.21</ecNumber>
    </submittedName>
</protein>
<dbReference type="GO" id="GO:0004311">
    <property type="term" value="F:geranylgeranyl diphosphate synthase activity"/>
    <property type="evidence" value="ECO:0007669"/>
    <property type="project" value="InterPro"/>
</dbReference>
<evidence type="ECO:0000313" key="2">
    <source>
        <dbReference type="Proteomes" id="UP000655366"/>
    </source>
</evidence>
<dbReference type="NCBIfam" id="TIGR03464">
    <property type="entry name" value="HpnC"/>
    <property type="match status" value="1"/>
</dbReference>
<dbReference type="Proteomes" id="UP000655366">
    <property type="component" value="Unassembled WGS sequence"/>
</dbReference>
<dbReference type="SFLD" id="SFLDS00005">
    <property type="entry name" value="Isoprenoid_Synthase_Type_I"/>
    <property type="match status" value="1"/>
</dbReference>
<keyword evidence="1" id="KW-0808">Transferase</keyword>
<dbReference type="InterPro" id="IPR017827">
    <property type="entry name" value="HSQ_synthase_HpnC"/>
</dbReference>
<dbReference type="SFLD" id="SFLDG01018">
    <property type="entry name" value="Squalene/Phytoene_Synthase_Lik"/>
    <property type="match status" value="1"/>
</dbReference>
<dbReference type="InterPro" id="IPR044843">
    <property type="entry name" value="Trans_IPPS_bact-type"/>
</dbReference>
<dbReference type="EMBL" id="JADNYM010000019">
    <property type="protein sequence ID" value="MBG0740619.1"/>
    <property type="molecule type" value="Genomic_DNA"/>
</dbReference>
<keyword evidence="2" id="KW-1185">Reference proteome</keyword>
<reference evidence="1 2" key="1">
    <citation type="submission" date="2020-11" db="EMBL/GenBank/DDBJ databases">
        <title>Arthrobacter antarcticus sp. nov., isolated from Antarctic Soil.</title>
        <authorList>
            <person name="Li J."/>
        </authorList>
    </citation>
    <scope>NUCLEOTIDE SEQUENCE [LARGE SCALE GENOMIC DNA]</scope>
    <source>
        <strain evidence="1 2">Z1-20</strain>
    </source>
</reference>
<gene>
    <name evidence="1" type="primary">hpnC</name>
    <name evidence="1" type="ORF">IV500_14660</name>
</gene>
<dbReference type="InterPro" id="IPR002060">
    <property type="entry name" value="Squ/phyt_synthse"/>
</dbReference>
<dbReference type="InterPro" id="IPR008949">
    <property type="entry name" value="Isoprenoid_synthase_dom_sf"/>
</dbReference>
<dbReference type="Pfam" id="PF00494">
    <property type="entry name" value="SQS_PSY"/>
    <property type="match status" value="1"/>
</dbReference>
<accession>A0A931CTG6</accession>
<proteinExistence type="predicted"/>
<sequence length="274" mass="30108">MEPAAARAAMRNENFPVALAVLPRHIRRHLTAAYNYARYVDDLGDKAPGARIPRLEQVAAEVRLLYAGGIPGDPVVAALRPLVADTTVPMEPMLRLIEANIVDQRVVRYETFDELEGYCRLSANPVGEIVLHIFDRASVECIAFSNRICTALQLLEHWQDIGEDYASGRVYVPQRDLRRFKVAEPLLGSGEATDDVRALIAFETDRALAWLDAGAPLVSTLHGWSRLAVSGYIAGGRAAAHALRLSGHDPMKARKPSTRQIAVAWAVATVRWPG</sequence>
<name>A0A931CTG6_9MICC</name>
<dbReference type="Gene3D" id="1.10.600.10">
    <property type="entry name" value="Farnesyl Diphosphate Synthase"/>
    <property type="match status" value="1"/>
</dbReference>
<comment type="caution">
    <text evidence="1">The sequence shown here is derived from an EMBL/GenBank/DDBJ whole genome shotgun (WGS) entry which is preliminary data.</text>
</comment>